<reference evidence="3 4" key="1">
    <citation type="submission" date="2021-02" db="EMBL/GenBank/DDBJ databases">
        <authorList>
            <person name="Han P."/>
        </authorList>
    </citation>
    <scope>NUCLEOTIDE SEQUENCE [LARGE SCALE GENOMIC DNA]</scope>
    <source>
        <strain evidence="3">Candidatus Nitrospira sp. ZN2</strain>
    </source>
</reference>
<evidence type="ECO:0000259" key="2">
    <source>
        <dbReference type="Pfam" id="PF15978"/>
    </source>
</evidence>
<dbReference type="InterPro" id="IPR032750">
    <property type="entry name" value="TnsD_C"/>
</dbReference>
<evidence type="ECO:0000313" key="4">
    <source>
        <dbReference type="Proteomes" id="UP000675880"/>
    </source>
</evidence>
<dbReference type="Pfam" id="PF15978">
    <property type="entry name" value="TnsD"/>
    <property type="match status" value="1"/>
</dbReference>
<evidence type="ECO:0000313" key="3">
    <source>
        <dbReference type="EMBL" id="CAE6794060.1"/>
    </source>
</evidence>
<evidence type="ECO:0000259" key="1">
    <source>
        <dbReference type="Pfam" id="PF06527"/>
    </source>
</evidence>
<dbReference type="EMBL" id="CAJNBJ010000020">
    <property type="protein sequence ID" value="CAE6794060.1"/>
    <property type="molecule type" value="Genomic_DNA"/>
</dbReference>
<accession>A0ABN7MA46</accession>
<name>A0ABN7MA46_9BACT</name>
<dbReference type="Pfam" id="PF06527">
    <property type="entry name" value="TniQ"/>
    <property type="match status" value="1"/>
</dbReference>
<feature type="domain" description="Transposon Tn7 transposition protein TnsD C-terminal" evidence="2">
    <location>
        <begin position="205"/>
        <end position="576"/>
    </location>
</feature>
<protein>
    <submittedName>
        <fullName evidence="3">TnsD domain-containing protein</fullName>
    </submittedName>
</protein>
<organism evidence="3 4">
    <name type="scientific">Nitrospira defluvii</name>
    <dbReference type="NCBI Taxonomy" id="330214"/>
    <lineage>
        <taxon>Bacteria</taxon>
        <taxon>Pseudomonadati</taxon>
        <taxon>Nitrospirota</taxon>
        <taxon>Nitrospiria</taxon>
        <taxon>Nitrospirales</taxon>
        <taxon>Nitrospiraceae</taxon>
        <taxon>Nitrospira</taxon>
    </lineage>
</organism>
<gene>
    <name evidence="3" type="ORF">NSPZN2_70005</name>
</gene>
<dbReference type="RefSeq" id="WP_213043989.1">
    <property type="nucleotide sequence ID" value="NZ_CAJNBJ010000020.1"/>
</dbReference>
<proteinExistence type="predicted"/>
<comment type="caution">
    <text evidence="3">The sequence shown here is derived from an EMBL/GenBank/DDBJ whole genome shotgun (WGS) entry which is preliminary data.</text>
</comment>
<feature type="domain" description="TniQ" evidence="1">
    <location>
        <begin position="5"/>
        <end position="160"/>
    </location>
</feature>
<dbReference type="Proteomes" id="UP000675880">
    <property type="component" value="Unassembled WGS sequence"/>
</dbReference>
<dbReference type="InterPro" id="IPR009492">
    <property type="entry name" value="TniQ"/>
</dbReference>
<sequence length="587" mass="67488">MLPAIPHPYPDELLYSLLGRYAQRLRIHSSSSFLNHLFGTPQLHTSIHCPTHLDRLAERLRGSLCLTGEEIINRLTLFPYYQPFLEFNRAQRVVTAMKSADTRVPGNKLLGQRRGSTSLREHLMFCPSCTQEARKEFGECYWHRVHQIPGLEVCPIHEVWLEKSTAPAQALGGWHTFVPAENVIDDTTPKPLRASEPGHEAMRQLAHDAAWLLNQTSLPSNPVTLWKRYRYLLREQGLCSYRGKVAIKKLLALYYRQCPSTLLARIEGQTGRLTSGRGVLSLVRKPRTGLPALYHLLMMQCLGKTAEAFFEIPEEPADFGSGPWPCLNTLAQHYRHLVVTNISVHIQKDSGRPVARFACECGFAYVRVGPDWGPLAQFSYTRVEQYGPFWDRKFTRLWSAPNLTLPFISQVVGIAEKNLSMHAARLHLPVWRREHGRAAIPSRKRTWRGHVQQPTITTVLSAREQWTTLCLLESLSGAPRREERRLYHWLFRHDRDWLIVQPHRSRISRRAGSHTQVDWNERDQFLAQVIERQMAPLIPALTGCHRISMNKLIKQSGYRHLIQPNLHRLPATRATLNRIVTSHMPED</sequence>
<keyword evidence="4" id="KW-1185">Reference proteome</keyword>